<evidence type="ECO:0000256" key="3">
    <source>
        <dbReference type="ARBA" id="ARBA00022692"/>
    </source>
</evidence>
<dbReference type="GO" id="GO:0044341">
    <property type="term" value="P:sodium-dependent phosphate transport"/>
    <property type="evidence" value="ECO:0007669"/>
    <property type="project" value="InterPro"/>
</dbReference>
<dbReference type="PANTHER" id="PTHR10010:SF46">
    <property type="entry name" value="SODIUM-DEPENDENT PHOSPHATE TRANSPORT PROTEIN 2B"/>
    <property type="match status" value="1"/>
</dbReference>
<feature type="transmembrane region" description="Helical" evidence="6">
    <location>
        <begin position="189"/>
        <end position="205"/>
    </location>
</feature>
<evidence type="ECO:0000256" key="4">
    <source>
        <dbReference type="ARBA" id="ARBA00022989"/>
    </source>
</evidence>
<dbReference type="AlphaFoldDB" id="K0CJ05"/>
<dbReference type="RefSeq" id="WP_014995613.1">
    <property type="nucleotide sequence ID" value="NC_018691.1"/>
</dbReference>
<dbReference type="Pfam" id="PF02690">
    <property type="entry name" value="Na_Pi_cotrans"/>
    <property type="match status" value="2"/>
</dbReference>
<evidence type="ECO:0000313" key="8">
    <source>
        <dbReference type="Proteomes" id="UP000006286"/>
    </source>
</evidence>
<keyword evidence="5 6" id="KW-0472">Membrane</keyword>
<sequence length="521" mass="56370">MGYISASLGGLGLFLLGMWLITEGLRVAAGPSLERLLSSWTSSRWRGLVSGTLLTVMVQSSSAVTVAALGFVNTGLLRFERAVWVIFGSNLGTTLTAWLVAMIGFSFKIDLFALPIIGVGALLRVFAPFDRYRSLGMALAGFGLLFMGIQVLSSGFGQMGERLSLGMAGQPLVLMVGIGVLLTTLMQSSSAALAVVLTALAGGVIDFDGAAALVIGANVGTTSTALLSILGATVQARRLAVAHVLFNLLTALVALALLGPGVDLVVAVASGWGLAPPGQLALFHTAFNALGIVLMWPLEPVLTRFLLTRFKERQRATAQLQFLDRNVADLPDAARTALAREIERILARYPDALGGLPRPHDERLKGIAERRQLLAGLGDFLAMAGRQQLTEEQMNGFRIGWRIQLNLSNMEDALAGMNEHGRQMIRQPDHEVAMAVLAAWFEQMHQQLRRGGDPTEPLRFAYEQVKDALMQRAMDGALTRYTLDLALQDLSLSRRFLEQWWRATVHLRALLDDPEPQAPIP</sequence>
<evidence type="ECO:0000256" key="1">
    <source>
        <dbReference type="ARBA" id="ARBA00004651"/>
    </source>
</evidence>
<feature type="transmembrane region" description="Helical" evidence="6">
    <location>
        <begin position="244"/>
        <end position="269"/>
    </location>
</feature>
<keyword evidence="3 6" id="KW-0812">Transmembrane</keyword>
<dbReference type="PATRIC" id="fig|930169.3.peg.3242"/>
<dbReference type="GO" id="GO:0005886">
    <property type="term" value="C:plasma membrane"/>
    <property type="evidence" value="ECO:0007669"/>
    <property type="project" value="UniProtKB-SubCell"/>
</dbReference>
<dbReference type="NCBIfam" id="NF037997">
    <property type="entry name" value="Na_Pi_symport"/>
    <property type="match status" value="1"/>
</dbReference>
<dbReference type="InterPro" id="IPR003841">
    <property type="entry name" value="Na/Pi_transpt"/>
</dbReference>
<dbReference type="OrthoDB" id="9763003at2"/>
<name>K0CJ05_ALCDB</name>
<organism evidence="7 8">
    <name type="scientific">Alcanivorax dieselolei (strain DSM 16502 / CGMCC 1.3690 / MCCC 1A00001 / B-5)</name>
    <name type="common">Alloalcanivorax dieselolei</name>
    <dbReference type="NCBI Taxonomy" id="930169"/>
    <lineage>
        <taxon>Bacteria</taxon>
        <taxon>Pseudomonadati</taxon>
        <taxon>Pseudomonadota</taxon>
        <taxon>Gammaproteobacteria</taxon>
        <taxon>Oceanospirillales</taxon>
        <taxon>Alcanivoracaceae</taxon>
        <taxon>Alloalcanivorax</taxon>
    </lineage>
</organism>
<feature type="transmembrane region" description="Helical" evidence="6">
    <location>
        <begin position="139"/>
        <end position="157"/>
    </location>
</feature>
<evidence type="ECO:0000256" key="2">
    <source>
        <dbReference type="ARBA" id="ARBA00022475"/>
    </source>
</evidence>
<dbReference type="STRING" id="930169.B5T_03284"/>
<dbReference type="HOGENOM" id="CLU_025623_1_0_6"/>
<dbReference type="KEGG" id="adi:B5T_03284"/>
<gene>
    <name evidence="7" type="ordered locus">B5T_03284</name>
</gene>
<comment type="subcellular location">
    <subcellularLocation>
        <location evidence="1">Cell membrane</location>
        <topology evidence="1">Multi-pass membrane protein</topology>
    </subcellularLocation>
</comment>
<dbReference type="EMBL" id="CP003466">
    <property type="protein sequence ID" value="AFT71551.1"/>
    <property type="molecule type" value="Genomic_DNA"/>
</dbReference>
<accession>K0CJ05</accession>
<keyword evidence="8" id="KW-1185">Reference proteome</keyword>
<evidence type="ECO:0000313" key="7">
    <source>
        <dbReference type="EMBL" id="AFT71551.1"/>
    </source>
</evidence>
<reference evidence="7 8" key="1">
    <citation type="journal article" date="2012" name="J. Bacteriol.">
        <title>Complete genome sequence of Alcanivorax dieselolei type strain B5.</title>
        <authorList>
            <person name="Lai Q."/>
            <person name="Li W."/>
            <person name="Shao Z."/>
        </authorList>
    </citation>
    <scope>NUCLEOTIDE SEQUENCE [LARGE SCALE GENOMIC DNA]</scope>
    <source>
        <strain evidence="8">DSM 16502 / CGMCC 1.3690 / B-5</strain>
    </source>
</reference>
<evidence type="ECO:0000256" key="6">
    <source>
        <dbReference type="SAM" id="Phobius"/>
    </source>
</evidence>
<keyword evidence="2" id="KW-1003">Cell membrane</keyword>
<dbReference type="PANTHER" id="PTHR10010">
    <property type="entry name" value="SOLUTE CARRIER FAMILY 34 SODIUM PHOSPHATE , MEMBER 2-RELATED"/>
    <property type="match status" value="1"/>
</dbReference>
<protein>
    <submittedName>
        <fullName evidence="7">Na/Pi-cotransporter II-related protein</fullName>
    </submittedName>
</protein>
<proteinExistence type="predicted"/>
<dbReference type="eggNOG" id="COG1283">
    <property type="taxonomic scope" value="Bacteria"/>
</dbReference>
<evidence type="ECO:0000256" key="5">
    <source>
        <dbReference type="ARBA" id="ARBA00023136"/>
    </source>
</evidence>
<feature type="transmembrane region" description="Helical" evidence="6">
    <location>
        <begin position="281"/>
        <end position="307"/>
    </location>
</feature>
<keyword evidence="4 6" id="KW-1133">Transmembrane helix</keyword>
<feature type="transmembrane region" description="Helical" evidence="6">
    <location>
        <begin position="84"/>
        <end position="105"/>
    </location>
</feature>
<dbReference type="Proteomes" id="UP000006286">
    <property type="component" value="Chromosome"/>
</dbReference>
<feature type="transmembrane region" description="Helical" evidence="6">
    <location>
        <begin position="48"/>
        <end position="72"/>
    </location>
</feature>
<dbReference type="GO" id="GO:0005436">
    <property type="term" value="F:sodium:phosphate symporter activity"/>
    <property type="evidence" value="ECO:0007669"/>
    <property type="project" value="InterPro"/>
</dbReference>
<feature type="transmembrane region" description="Helical" evidence="6">
    <location>
        <begin position="211"/>
        <end position="232"/>
    </location>
</feature>